<dbReference type="PROSITE" id="PS50835">
    <property type="entry name" value="IG_LIKE"/>
    <property type="match status" value="3"/>
</dbReference>
<feature type="chain" id="PRO_5034975717" description="Ig-like domain-containing protein" evidence="12">
    <location>
        <begin position="48"/>
        <end position="385"/>
    </location>
</feature>
<evidence type="ECO:0000313" key="14">
    <source>
        <dbReference type="Ensembl" id="ENSLLEP00000001585.1"/>
    </source>
</evidence>
<feature type="domain" description="Ig-like" evidence="13">
    <location>
        <begin position="260"/>
        <end position="341"/>
    </location>
</feature>
<dbReference type="InterPro" id="IPR051427">
    <property type="entry name" value="Nectin/Nectin-like"/>
</dbReference>
<evidence type="ECO:0000313" key="15">
    <source>
        <dbReference type="Proteomes" id="UP000694569"/>
    </source>
</evidence>
<dbReference type="Pfam" id="PF07686">
    <property type="entry name" value="V-set"/>
    <property type="match status" value="1"/>
</dbReference>
<keyword evidence="9" id="KW-1015">Disulfide bond</keyword>
<dbReference type="PANTHER" id="PTHR23277:SF106">
    <property type="entry name" value="NECTIN-1 ISOFORM X1-RELATED"/>
    <property type="match status" value="1"/>
</dbReference>
<dbReference type="PANTHER" id="PTHR23277">
    <property type="entry name" value="NECTIN-RELATED"/>
    <property type="match status" value="1"/>
</dbReference>
<reference evidence="14" key="2">
    <citation type="submission" date="2025-09" db="UniProtKB">
        <authorList>
            <consortium name="Ensembl"/>
        </authorList>
    </citation>
    <scope>IDENTIFICATION</scope>
</reference>
<evidence type="ECO:0000256" key="12">
    <source>
        <dbReference type="SAM" id="SignalP"/>
    </source>
</evidence>
<feature type="transmembrane region" description="Helical" evidence="11">
    <location>
        <begin position="348"/>
        <end position="371"/>
    </location>
</feature>
<keyword evidence="4 12" id="KW-0732">Signal</keyword>
<evidence type="ECO:0000259" key="13">
    <source>
        <dbReference type="PROSITE" id="PS50835"/>
    </source>
</evidence>
<evidence type="ECO:0000256" key="4">
    <source>
        <dbReference type="ARBA" id="ARBA00022729"/>
    </source>
</evidence>
<keyword evidence="8 11" id="KW-0472">Membrane</keyword>
<dbReference type="InterPro" id="IPR013162">
    <property type="entry name" value="CD80_C2-set"/>
</dbReference>
<evidence type="ECO:0000256" key="9">
    <source>
        <dbReference type="ARBA" id="ARBA00023157"/>
    </source>
</evidence>
<evidence type="ECO:0000256" key="5">
    <source>
        <dbReference type="ARBA" id="ARBA00022737"/>
    </source>
</evidence>
<dbReference type="AlphaFoldDB" id="A0A8C5LSA1"/>
<proteinExistence type="inferred from homology"/>
<keyword evidence="5" id="KW-0677">Repeat</keyword>
<keyword evidence="6" id="KW-0130">Cell adhesion</keyword>
<protein>
    <recommendedName>
        <fullName evidence="13">Ig-like domain-containing protein</fullName>
    </recommendedName>
</protein>
<dbReference type="InterPro" id="IPR003599">
    <property type="entry name" value="Ig_sub"/>
</dbReference>
<dbReference type="GeneTree" id="ENSGT00940000157535"/>
<evidence type="ECO:0000256" key="6">
    <source>
        <dbReference type="ARBA" id="ARBA00022889"/>
    </source>
</evidence>
<comment type="subcellular location">
    <subcellularLocation>
        <location evidence="1">Membrane</location>
        <topology evidence="1">Single-pass membrane protein</topology>
    </subcellularLocation>
</comment>
<reference evidence="14" key="1">
    <citation type="submission" date="2025-08" db="UniProtKB">
        <authorList>
            <consortium name="Ensembl"/>
        </authorList>
    </citation>
    <scope>IDENTIFICATION</scope>
</reference>
<dbReference type="InterPro" id="IPR036179">
    <property type="entry name" value="Ig-like_dom_sf"/>
</dbReference>
<evidence type="ECO:0000256" key="7">
    <source>
        <dbReference type="ARBA" id="ARBA00022989"/>
    </source>
</evidence>
<dbReference type="InterPro" id="IPR007110">
    <property type="entry name" value="Ig-like_dom"/>
</dbReference>
<dbReference type="InterPro" id="IPR013783">
    <property type="entry name" value="Ig-like_fold"/>
</dbReference>
<accession>A0A8C5LSA1</accession>
<feature type="domain" description="Ig-like" evidence="13">
    <location>
        <begin position="47"/>
        <end position="154"/>
    </location>
</feature>
<dbReference type="GO" id="GO:0016020">
    <property type="term" value="C:membrane"/>
    <property type="evidence" value="ECO:0007669"/>
    <property type="project" value="UniProtKB-SubCell"/>
</dbReference>
<evidence type="ECO:0000256" key="2">
    <source>
        <dbReference type="ARBA" id="ARBA00007810"/>
    </source>
</evidence>
<dbReference type="Ensembl" id="ENSLLET00000001665.1">
    <property type="protein sequence ID" value="ENSLLEP00000001585.1"/>
    <property type="gene ID" value="ENSLLEG00000001050.1"/>
</dbReference>
<dbReference type="InterPro" id="IPR013106">
    <property type="entry name" value="Ig_V-set"/>
</dbReference>
<keyword evidence="3 11" id="KW-0812">Transmembrane</keyword>
<evidence type="ECO:0000256" key="10">
    <source>
        <dbReference type="ARBA" id="ARBA00023180"/>
    </source>
</evidence>
<keyword evidence="10" id="KW-0325">Glycoprotein</keyword>
<dbReference type="SMART" id="SM00409">
    <property type="entry name" value="IG"/>
    <property type="match status" value="2"/>
</dbReference>
<evidence type="ECO:0000256" key="11">
    <source>
        <dbReference type="SAM" id="Phobius"/>
    </source>
</evidence>
<keyword evidence="15" id="KW-1185">Reference proteome</keyword>
<dbReference type="GO" id="GO:0007157">
    <property type="term" value="P:heterophilic cell-cell adhesion via plasma membrane cell adhesion molecules"/>
    <property type="evidence" value="ECO:0007669"/>
    <property type="project" value="TreeGrafter"/>
</dbReference>
<evidence type="ECO:0000256" key="3">
    <source>
        <dbReference type="ARBA" id="ARBA00022692"/>
    </source>
</evidence>
<evidence type="ECO:0000256" key="8">
    <source>
        <dbReference type="ARBA" id="ARBA00023136"/>
    </source>
</evidence>
<feature type="domain" description="Ig-like" evidence="13">
    <location>
        <begin position="161"/>
        <end position="254"/>
    </location>
</feature>
<feature type="signal peptide" evidence="12">
    <location>
        <begin position="1"/>
        <end position="47"/>
    </location>
</feature>
<dbReference type="Proteomes" id="UP000694569">
    <property type="component" value="Unplaced"/>
</dbReference>
<comment type="similarity">
    <text evidence="2">Belongs to the nectin family.</text>
</comment>
<name>A0A8C5LSA1_9ANUR</name>
<dbReference type="Pfam" id="PF08205">
    <property type="entry name" value="C2-set_2"/>
    <property type="match status" value="1"/>
</dbReference>
<dbReference type="GO" id="GO:0007156">
    <property type="term" value="P:homophilic cell adhesion via plasma membrane adhesion molecules"/>
    <property type="evidence" value="ECO:0007669"/>
    <property type="project" value="TreeGrafter"/>
</dbReference>
<keyword evidence="7 11" id="KW-1133">Transmembrane helix</keyword>
<dbReference type="SUPFAM" id="SSF48726">
    <property type="entry name" value="Immunoglobulin"/>
    <property type="match status" value="3"/>
</dbReference>
<dbReference type="OrthoDB" id="9422141at2759"/>
<sequence length="385" mass="43403">MAGSPPPFSMDLSGWLLVAPCSANTPQKWRLGVLVLLQILCFQTARSQVSVHVVGEVMARLGSDVELNCSVETMEQISQLTWQKKMSPNNENLLTYREGRDTTYLTPFAMERIRFVGGGKVGNIVIQNMTSGDEGTYICSYSTHPTGTKEQEIDLQILVPPEFYLIPSRVRAVVGDSPKVMARCFAAARPGAYITWDTGRFDHTGSGTVVQHENLTVTTSSDLLMKPQRELYNSKVTCVVTHEKIQYNTTFFISNVEFAPYDVHIEKVQRDDGLLEIYCGLTANPYPHTFNWTWVKGNKTYPMYIPSNYKRVTVPKNTSDGYYVCEVENLYGRASGQFYVAPECPHPYWYVTLIFLIPSLILNACLLYHCLKSRRPTESPGKDVL</sequence>
<organism evidence="14 15">
    <name type="scientific">Leptobrachium leishanense</name>
    <name type="common">Leishan spiny toad</name>
    <dbReference type="NCBI Taxonomy" id="445787"/>
    <lineage>
        <taxon>Eukaryota</taxon>
        <taxon>Metazoa</taxon>
        <taxon>Chordata</taxon>
        <taxon>Craniata</taxon>
        <taxon>Vertebrata</taxon>
        <taxon>Euteleostomi</taxon>
        <taxon>Amphibia</taxon>
        <taxon>Batrachia</taxon>
        <taxon>Anura</taxon>
        <taxon>Pelobatoidea</taxon>
        <taxon>Megophryidae</taxon>
        <taxon>Leptobrachium</taxon>
    </lineage>
</organism>
<dbReference type="GO" id="GO:0005912">
    <property type="term" value="C:adherens junction"/>
    <property type="evidence" value="ECO:0007669"/>
    <property type="project" value="TreeGrafter"/>
</dbReference>
<dbReference type="Gene3D" id="2.60.40.10">
    <property type="entry name" value="Immunoglobulins"/>
    <property type="match status" value="3"/>
</dbReference>
<evidence type="ECO:0000256" key="1">
    <source>
        <dbReference type="ARBA" id="ARBA00004167"/>
    </source>
</evidence>